<keyword evidence="3 5" id="KW-1133">Transmembrane helix</keyword>
<comment type="subcellular location">
    <subcellularLocation>
        <location evidence="1">Membrane</location>
        <topology evidence="1">Multi-pass membrane protein</topology>
    </subcellularLocation>
</comment>
<feature type="transmembrane region" description="Helical" evidence="5">
    <location>
        <begin position="68"/>
        <end position="98"/>
    </location>
</feature>
<dbReference type="GO" id="GO:0032259">
    <property type="term" value="P:methylation"/>
    <property type="evidence" value="ECO:0007669"/>
    <property type="project" value="UniProtKB-KW"/>
</dbReference>
<feature type="transmembrane region" description="Helical" evidence="5">
    <location>
        <begin position="146"/>
        <end position="173"/>
    </location>
</feature>
<name>A0A4R2NBQ7_9PAST</name>
<comment type="caution">
    <text evidence="6">The sequence shown here is derived from an EMBL/GenBank/DDBJ whole genome shotgun (WGS) entry which is preliminary data.</text>
</comment>
<dbReference type="Pfam" id="PF04140">
    <property type="entry name" value="ICMT"/>
    <property type="match status" value="1"/>
</dbReference>
<dbReference type="RefSeq" id="WP_132500689.1">
    <property type="nucleotide sequence ID" value="NZ_LVXA01000001.1"/>
</dbReference>
<reference evidence="6 7" key="1">
    <citation type="submission" date="2019-03" db="EMBL/GenBank/DDBJ databases">
        <title>Genomic Encyclopedia of Type Strains, Phase IV (KMG-IV): sequencing the most valuable type-strain genomes for metagenomic binning, comparative biology and taxonomic classification.</title>
        <authorList>
            <person name="Goeker M."/>
        </authorList>
    </citation>
    <scope>NUCLEOTIDE SEQUENCE [LARGE SCALE GENOMIC DNA]</scope>
    <source>
        <strain evidence="6 7">DSM 16380</strain>
    </source>
</reference>
<keyword evidence="4 5" id="KW-0472">Membrane</keyword>
<evidence type="ECO:0000313" key="7">
    <source>
        <dbReference type="Proteomes" id="UP000295537"/>
    </source>
</evidence>
<dbReference type="PANTHER" id="PTHR12714:SF9">
    <property type="entry name" value="PROTEIN-S-ISOPRENYLCYSTEINE O-METHYLTRANSFERASE"/>
    <property type="match status" value="1"/>
</dbReference>
<dbReference type="Gene3D" id="1.20.120.1630">
    <property type="match status" value="1"/>
</dbReference>
<evidence type="ECO:0000256" key="4">
    <source>
        <dbReference type="ARBA" id="ARBA00023136"/>
    </source>
</evidence>
<dbReference type="EMBL" id="SLXJ01000002">
    <property type="protein sequence ID" value="TCP18435.1"/>
    <property type="molecule type" value="Genomic_DNA"/>
</dbReference>
<accession>A0A4R2NBQ7</accession>
<keyword evidence="2 5" id="KW-0812">Transmembrane</keyword>
<keyword evidence="6" id="KW-0808">Transferase</keyword>
<dbReference type="AlphaFoldDB" id="A0A4R2NBQ7"/>
<dbReference type="InterPro" id="IPR007269">
    <property type="entry name" value="ICMT_MeTrfase"/>
</dbReference>
<evidence type="ECO:0000256" key="3">
    <source>
        <dbReference type="ARBA" id="ARBA00022989"/>
    </source>
</evidence>
<evidence type="ECO:0000256" key="2">
    <source>
        <dbReference type="ARBA" id="ARBA00022692"/>
    </source>
</evidence>
<dbReference type="GO" id="GO:0016020">
    <property type="term" value="C:membrane"/>
    <property type="evidence" value="ECO:0007669"/>
    <property type="project" value="UniProtKB-SubCell"/>
</dbReference>
<dbReference type="PANTHER" id="PTHR12714">
    <property type="entry name" value="PROTEIN-S ISOPRENYLCYSTEINE O-METHYLTRANSFERASE"/>
    <property type="match status" value="1"/>
</dbReference>
<dbReference type="PROSITE" id="PS50244">
    <property type="entry name" value="S5A_REDUCTASE"/>
    <property type="match status" value="1"/>
</dbReference>
<keyword evidence="6" id="KW-0489">Methyltransferase</keyword>
<evidence type="ECO:0000256" key="5">
    <source>
        <dbReference type="SAM" id="Phobius"/>
    </source>
</evidence>
<dbReference type="GO" id="GO:0004671">
    <property type="term" value="F:protein C-terminal S-isoprenylcysteine carboxyl O-methyltransferase activity"/>
    <property type="evidence" value="ECO:0007669"/>
    <property type="project" value="InterPro"/>
</dbReference>
<feature type="transmembrane region" description="Helical" evidence="5">
    <location>
        <begin position="31"/>
        <end position="48"/>
    </location>
</feature>
<keyword evidence="7" id="KW-1185">Reference proteome</keyword>
<sequence>MNKYKTILILSFVTPLILSFCFSYLYKHEYLYYYIIPFLAVVNELAFLKETDCFYSKHIKDKGIISAFVIAVIYSFIICIVSKYGVGGVSLFISLLFISIGSWLRSLSKIYLGYYFSHSIRVEKDHKLIKDRIFKYIRHPAYTGTLFILFGFSLMINIVFAIFIFILFFILALKRIEKEEDLLVRNFGNEYLEYRNYSWKLFPFII</sequence>
<gene>
    <name evidence="6" type="ORF">EV693_102114</name>
</gene>
<feature type="transmembrane region" description="Helical" evidence="5">
    <location>
        <begin position="7"/>
        <end position="25"/>
    </location>
</feature>
<evidence type="ECO:0000313" key="6">
    <source>
        <dbReference type="EMBL" id="TCP18435.1"/>
    </source>
</evidence>
<dbReference type="Proteomes" id="UP000295537">
    <property type="component" value="Unassembled WGS sequence"/>
</dbReference>
<evidence type="ECO:0000256" key="1">
    <source>
        <dbReference type="ARBA" id="ARBA00004141"/>
    </source>
</evidence>
<protein>
    <submittedName>
        <fullName evidence="6">Protein-S-isoprenylcysteine O-methyltransferase Ste14</fullName>
    </submittedName>
</protein>
<organism evidence="6 7">
    <name type="scientific">Nicoletella semolina</name>
    <dbReference type="NCBI Taxonomy" id="271160"/>
    <lineage>
        <taxon>Bacteria</taxon>
        <taxon>Pseudomonadati</taxon>
        <taxon>Pseudomonadota</taxon>
        <taxon>Gammaproteobacteria</taxon>
        <taxon>Pasteurellales</taxon>
        <taxon>Pasteurellaceae</taxon>
        <taxon>Nicoletella</taxon>
    </lineage>
</organism>
<dbReference type="OrthoDB" id="9811969at2"/>
<proteinExistence type="predicted"/>